<evidence type="ECO:0000259" key="4">
    <source>
        <dbReference type="PROSITE" id="PS50010"/>
    </source>
</evidence>
<keyword evidence="1" id="KW-0597">Phosphoprotein</keyword>
<dbReference type="GO" id="GO:0005085">
    <property type="term" value="F:guanyl-nucleotide exchange factor activity"/>
    <property type="evidence" value="ECO:0007669"/>
    <property type="project" value="UniProtKB-KW"/>
</dbReference>
<dbReference type="AlphaFoldDB" id="A0A507F9Y3"/>
<feature type="compositionally biased region" description="Basic and acidic residues" evidence="3">
    <location>
        <begin position="498"/>
        <end position="507"/>
    </location>
</feature>
<dbReference type="Gene3D" id="2.30.29.30">
    <property type="entry name" value="Pleckstrin-homology domain (PH domain)/Phosphotyrosine-binding domain (PTB)"/>
    <property type="match status" value="1"/>
</dbReference>
<evidence type="ECO:0000259" key="5">
    <source>
        <dbReference type="PROSITE" id="PS50219"/>
    </source>
</evidence>
<keyword evidence="2" id="KW-0344">Guanine-nucleotide releasing factor</keyword>
<dbReference type="PANTHER" id="PTHR46572:SF2">
    <property type="entry name" value="RHO1 GDP-GTP EXCHANGE PROTEIN 1-RELATED"/>
    <property type="match status" value="1"/>
</dbReference>
<sequence length="1027" mass="113878">MFYPAFLSHVASAFRARVPLASHVRDGIEHRNSFLGSEAVDTIMFIINSTDRNLALVVGRCLDAQSFIQDVSFTAARLTDNADLFKMQLDPQSPNGLVSPAETETATAGTDTVGVFLLLSDCYSPTCSLEDLCYSVACPRRLLQLQHLSTKRKVTDVWSSSMELQHSEIRNDELKKAEEELWWSNTVPRDVLESVSKEEEKRQNAIYDIIKTEKNYVEELKIIQTLYEKPLREGTIIDSARQEAFVKSVFCNASEILVVNSKILSKLLSRQKEAHIVEKIGDIFLNCANDLNAYIEYCGNREYSRNDIAIEKAKNVKFKEFLAKAIAKKNAKQDNKAELDGYLHKPIARMASYLLLLKAILDKTPQDHPDRILIPQATAAIQEVLAKMNAASGKAMNKIKLAQLHKQIFAGDQDLKLLEPGREILYEGKLALKRATGGDYELTVFLFDHCLVMARSVRERKGDVLKGTHYKLFKNPILYELISSTQESKKSQSNMGRSRTEQSRKSETSISPRSTGGNLGKTAASPRGTIGAGSMPSGSLSGTPVTTNSLAATSLHPHGSSDLKPENKLQFMLTVVGRDVGGVYTFQADTESARNIWRDHISKIRSKHLLHGQVFSFQQRLVDSWNLNCDTPHSSSTPAAPEPVAASTNHVAIQITSHTSNINSITSSSVVNNRIISCCHTKDRLILATEHGLFVGPPGSAESPAPYSDQFIQIAAFEKLVSQIDVVPELDLLLVLLDKTLFSYKLSTLTAASYVTKSEEAPKRKKMGESINFFRLGSYQGRTLVCTVRAAQISSTIKIFETSEVGSVAKKQNGLAALFGMMTSNSDTMKLFKEFYIPTEASSIHIFKTKLCIGCTKGFEIVDLESLETQALLDPSDDSLDFVLVREDTKPISIYKIAENEYILCYDEFAFFVDRLGRRSRGKSLIQWAGAPTSFAFISPYILAFDSTFIEIRNVFTVKLTQIIYASGIKLLQENCGNDCVLGVTTGVEDRQSLFKLSLLPQDADEEMDPSGVHGVEVVMEGDENSV</sequence>
<feature type="domain" description="DH" evidence="4">
    <location>
        <begin position="201"/>
        <end position="391"/>
    </location>
</feature>
<dbReference type="Proteomes" id="UP000320333">
    <property type="component" value="Unassembled WGS sequence"/>
</dbReference>
<feature type="compositionally biased region" description="Polar residues" evidence="3">
    <location>
        <begin position="484"/>
        <end position="497"/>
    </location>
</feature>
<dbReference type="InterPro" id="IPR052233">
    <property type="entry name" value="Rho-type_GEFs"/>
</dbReference>
<evidence type="ECO:0008006" key="8">
    <source>
        <dbReference type="Google" id="ProtNLM"/>
    </source>
</evidence>
<gene>
    <name evidence="6" type="ORF">CcCBS67573_g05797</name>
</gene>
<dbReference type="PROSITE" id="PS50219">
    <property type="entry name" value="CNH"/>
    <property type="match status" value="1"/>
</dbReference>
<dbReference type="EMBL" id="QEAP01000221">
    <property type="protein sequence ID" value="TPX72535.1"/>
    <property type="molecule type" value="Genomic_DNA"/>
</dbReference>
<dbReference type="GO" id="GO:0035556">
    <property type="term" value="P:intracellular signal transduction"/>
    <property type="evidence" value="ECO:0007669"/>
    <property type="project" value="InterPro"/>
</dbReference>
<dbReference type="SMART" id="SM00036">
    <property type="entry name" value="CNH"/>
    <property type="match status" value="1"/>
</dbReference>
<organism evidence="6 7">
    <name type="scientific">Chytriomyces confervae</name>
    <dbReference type="NCBI Taxonomy" id="246404"/>
    <lineage>
        <taxon>Eukaryota</taxon>
        <taxon>Fungi</taxon>
        <taxon>Fungi incertae sedis</taxon>
        <taxon>Chytridiomycota</taxon>
        <taxon>Chytridiomycota incertae sedis</taxon>
        <taxon>Chytridiomycetes</taxon>
        <taxon>Chytridiales</taxon>
        <taxon>Chytriomycetaceae</taxon>
        <taxon>Chytriomyces</taxon>
    </lineage>
</organism>
<dbReference type="InterPro" id="IPR041675">
    <property type="entry name" value="PH_5"/>
</dbReference>
<evidence type="ECO:0000256" key="2">
    <source>
        <dbReference type="ARBA" id="ARBA00022658"/>
    </source>
</evidence>
<dbReference type="SMART" id="SM00049">
    <property type="entry name" value="DEP"/>
    <property type="match status" value="1"/>
</dbReference>
<feature type="region of interest" description="Disordered" evidence="3">
    <location>
        <begin position="484"/>
        <end position="564"/>
    </location>
</feature>
<dbReference type="SUPFAM" id="SSF50729">
    <property type="entry name" value="PH domain-like"/>
    <property type="match status" value="1"/>
</dbReference>
<dbReference type="Pfam" id="PF00621">
    <property type="entry name" value="RhoGEF"/>
    <property type="match status" value="1"/>
</dbReference>
<dbReference type="InterPro" id="IPR000591">
    <property type="entry name" value="DEP_dom"/>
</dbReference>
<reference evidence="6 7" key="1">
    <citation type="journal article" date="2019" name="Sci. Rep.">
        <title>Comparative genomics of chytrid fungi reveal insights into the obligate biotrophic and pathogenic lifestyle of Synchytrium endobioticum.</title>
        <authorList>
            <person name="van de Vossenberg B.T.L.H."/>
            <person name="Warris S."/>
            <person name="Nguyen H.D.T."/>
            <person name="van Gent-Pelzer M.P.E."/>
            <person name="Joly D.L."/>
            <person name="van de Geest H.C."/>
            <person name="Bonants P.J.M."/>
            <person name="Smith D.S."/>
            <person name="Levesque C.A."/>
            <person name="van der Lee T.A.J."/>
        </authorList>
    </citation>
    <scope>NUCLEOTIDE SEQUENCE [LARGE SCALE GENOMIC DNA]</scope>
    <source>
        <strain evidence="6 7">CBS 675.73</strain>
    </source>
</reference>
<dbReference type="Pfam" id="PF15405">
    <property type="entry name" value="PH_5"/>
    <property type="match status" value="1"/>
</dbReference>
<dbReference type="PROSITE" id="PS50010">
    <property type="entry name" value="DH_2"/>
    <property type="match status" value="1"/>
</dbReference>
<accession>A0A507F9Y3</accession>
<protein>
    <recommendedName>
        <fullName evidence="8">DH domain-containing protein</fullName>
    </recommendedName>
</protein>
<dbReference type="SMART" id="SM00325">
    <property type="entry name" value="RhoGEF"/>
    <property type="match status" value="1"/>
</dbReference>
<dbReference type="InterPro" id="IPR011993">
    <property type="entry name" value="PH-like_dom_sf"/>
</dbReference>
<dbReference type="OrthoDB" id="2272012at2759"/>
<dbReference type="Pfam" id="PF00780">
    <property type="entry name" value="CNH"/>
    <property type="match status" value="1"/>
</dbReference>
<proteinExistence type="predicted"/>
<evidence type="ECO:0000256" key="3">
    <source>
        <dbReference type="SAM" id="MobiDB-lite"/>
    </source>
</evidence>
<dbReference type="InterPro" id="IPR035899">
    <property type="entry name" value="DBL_dom_sf"/>
</dbReference>
<keyword evidence="7" id="KW-1185">Reference proteome</keyword>
<dbReference type="InterPro" id="IPR001180">
    <property type="entry name" value="CNH_dom"/>
</dbReference>
<evidence type="ECO:0000313" key="7">
    <source>
        <dbReference type="Proteomes" id="UP000320333"/>
    </source>
</evidence>
<dbReference type="STRING" id="246404.A0A507F9Y3"/>
<comment type="caution">
    <text evidence="6">The sequence shown here is derived from an EMBL/GenBank/DDBJ whole genome shotgun (WGS) entry which is preliminary data.</text>
</comment>
<dbReference type="InterPro" id="IPR000219">
    <property type="entry name" value="DH_dom"/>
</dbReference>
<evidence type="ECO:0000313" key="6">
    <source>
        <dbReference type="EMBL" id="TPX72535.1"/>
    </source>
</evidence>
<evidence type="ECO:0000256" key="1">
    <source>
        <dbReference type="ARBA" id="ARBA00022553"/>
    </source>
</evidence>
<dbReference type="PANTHER" id="PTHR46572">
    <property type="entry name" value="RHO1 GDP-GTP EXCHANGE PROTEIN 1-RELATED"/>
    <property type="match status" value="1"/>
</dbReference>
<dbReference type="CDD" id="cd00160">
    <property type="entry name" value="RhoGEF"/>
    <property type="match status" value="1"/>
</dbReference>
<feature type="compositionally biased region" description="Polar residues" evidence="3">
    <location>
        <begin position="536"/>
        <end position="552"/>
    </location>
</feature>
<dbReference type="Gene3D" id="1.20.900.10">
    <property type="entry name" value="Dbl homology (DH) domain"/>
    <property type="match status" value="1"/>
</dbReference>
<dbReference type="SUPFAM" id="SSF48065">
    <property type="entry name" value="DBL homology domain (DH-domain)"/>
    <property type="match status" value="1"/>
</dbReference>
<name>A0A507F9Y3_9FUNG</name>
<feature type="domain" description="CNH" evidence="5">
    <location>
        <begin position="659"/>
        <end position="979"/>
    </location>
</feature>